<feature type="compositionally biased region" description="Low complexity" evidence="1">
    <location>
        <begin position="364"/>
        <end position="381"/>
    </location>
</feature>
<organism evidence="2 3">
    <name type="scientific">Bdellovibrio bacteriovorus</name>
    <dbReference type="NCBI Taxonomy" id="959"/>
    <lineage>
        <taxon>Bacteria</taxon>
        <taxon>Pseudomonadati</taxon>
        <taxon>Bdellovibrionota</taxon>
        <taxon>Bdellovibrionia</taxon>
        <taxon>Bdellovibrionales</taxon>
        <taxon>Pseudobdellovibrionaceae</taxon>
        <taxon>Bdellovibrio</taxon>
    </lineage>
</organism>
<feature type="compositionally biased region" description="Low complexity" evidence="1">
    <location>
        <begin position="327"/>
        <end position="341"/>
    </location>
</feature>
<dbReference type="OrthoDB" id="5290962at2"/>
<proteinExistence type="predicted"/>
<evidence type="ECO:0000313" key="2">
    <source>
        <dbReference type="EMBL" id="KYG64092.1"/>
    </source>
</evidence>
<accession>A0A150WK46</accession>
<dbReference type="Proteomes" id="UP000075320">
    <property type="component" value="Unassembled WGS sequence"/>
</dbReference>
<reference evidence="2 3" key="1">
    <citation type="submission" date="2016-03" db="EMBL/GenBank/DDBJ databases">
        <authorList>
            <person name="Ploux O."/>
        </authorList>
    </citation>
    <scope>NUCLEOTIDE SEQUENCE [LARGE SCALE GENOMIC DNA]</scope>
    <source>
        <strain evidence="2 3">R0</strain>
    </source>
</reference>
<protein>
    <recommendedName>
        <fullName evidence="4">Lipoprotein</fullName>
    </recommendedName>
</protein>
<evidence type="ECO:0008006" key="4">
    <source>
        <dbReference type="Google" id="ProtNLM"/>
    </source>
</evidence>
<dbReference type="RefSeq" id="WP_061836058.1">
    <property type="nucleotide sequence ID" value="NZ_LUKE01000003.1"/>
</dbReference>
<comment type="caution">
    <text evidence="2">The sequence shown here is derived from an EMBL/GenBank/DDBJ whole genome shotgun (WGS) entry which is preliminary data.</text>
</comment>
<name>A0A150WK46_BDEBC</name>
<feature type="region of interest" description="Disordered" evidence="1">
    <location>
        <begin position="251"/>
        <end position="388"/>
    </location>
</feature>
<keyword evidence="3" id="KW-1185">Reference proteome</keyword>
<gene>
    <name evidence="2" type="ORF">AZI86_14925</name>
</gene>
<dbReference type="PROSITE" id="PS51257">
    <property type="entry name" value="PROKAR_LIPOPROTEIN"/>
    <property type="match status" value="1"/>
</dbReference>
<dbReference type="EMBL" id="LUKE01000003">
    <property type="protein sequence ID" value="KYG64092.1"/>
    <property type="molecule type" value="Genomic_DNA"/>
</dbReference>
<evidence type="ECO:0000313" key="3">
    <source>
        <dbReference type="Proteomes" id="UP000075320"/>
    </source>
</evidence>
<dbReference type="AlphaFoldDB" id="A0A150WK46"/>
<evidence type="ECO:0000256" key="1">
    <source>
        <dbReference type="SAM" id="MobiDB-lite"/>
    </source>
</evidence>
<sequence>MNRLYFALILGFAGSMTSCFWRTEKSPAPAVQTSGATSPPEATPKKDRTLEIFVKYFEQADAIHREAWWVLTNERRSVQKSPFGKVLRAILSSENTKLANKSAFRCDRYIFKRDILGPSGFPQKSEVFEKCSEKTEAKKIAEFYSPSKLEVQVTFYPENLEEILGLGATVLNRSIKCTMAGNENEQLERLKCIDWAQERTKEQMILLDDYDYTRTGKNLIKLRGKVYENLSDTRKIEADVPMEGKIVVKETELYPPEPVPEPSVKPTAAKSPQAPPPRAQGAPPMVLRPEEIPPDEGISKIPIPKAPQGELAPRKSGPSPVVPVPVDPDVLMQQQQQQSAPYQEGVPPSEDYDGQVLEHERQQLQEQQQQQYQEGTQPQEPQGEHHGR</sequence>